<dbReference type="Pfam" id="PF07980">
    <property type="entry name" value="SusD_RagB"/>
    <property type="match status" value="1"/>
</dbReference>
<keyword evidence="3" id="KW-0732">Signal</keyword>
<organism evidence="8 9">
    <name type="scientific">Chitinophaga rhizophila</name>
    <dbReference type="NCBI Taxonomy" id="2866212"/>
    <lineage>
        <taxon>Bacteria</taxon>
        <taxon>Pseudomonadati</taxon>
        <taxon>Bacteroidota</taxon>
        <taxon>Chitinophagia</taxon>
        <taxon>Chitinophagales</taxon>
        <taxon>Chitinophagaceae</taxon>
        <taxon>Chitinophaga</taxon>
    </lineage>
</organism>
<dbReference type="Proteomes" id="UP000812961">
    <property type="component" value="Unassembled WGS sequence"/>
</dbReference>
<protein>
    <submittedName>
        <fullName evidence="8">RagB/SusD family nutrient uptake outer membrane protein</fullName>
    </submittedName>
</protein>
<name>A0ABS7GAB3_9BACT</name>
<dbReference type="SUPFAM" id="SSF48452">
    <property type="entry name" value="TPR-like"/>
    <property type="match status" value="1"/>
</dbReference>
<keyword evidence="9" id="KW-1185">Reference proteome</keyword>
<dbReference type="InterPro" id="IPR012944">
    <property type="entry name" value="SusD_RagB_dom"/>
</dbReference>
<evidence type="ECO:0000313" key="9">
    <source>
        <dbReference type="Proteomes" id="UP000812961"/>
    </source>
</evidence>
<reference evidence="8 9" key="1">
    <citation type="submission" date="2021-08" db="EMBL/GenBank/DDBJ databases">
        <title>The genome sequence of Chitinophaga sp. B61.</title>
        <authorList>
            <person name="Zhang X."/>
        </authorList>
    </citation>
    <scope>NUCLEOTIDE SEQUENCE [LARGE SCALE GENOMIC DNA]</scope>
    <source>
        <strain evidence="8 9">B61</strain>
    </source>
</reference>
<dbReference type="InterPro" id="IPR033985">
    <property type="entry name" value="SusD-like_N"/>
</dbReference>
<evidence type="ECO:0000256" key="3">
    <source>
        <dbReference type="ARBA" id="ARBA00022729"/>
    </source>
</evidence>
<keyword evidence="5" id="KW-0998">Cell outer membrane</keyword>
<sequence>MLKTTIRIIAIIGFIFITQSCEKLIEVDPPIDQQIGQSIFDSDINAASVLTGLYTRISSFNFDDMSMRLGLASDELETNAPPNSILSLIYTNSISKEGNQLFWTSLYEYIFRINSAIEGITSSKGLSSLVKQRLLGEAKFLRAFIYFHIVNLYGRAPLITTTDAKINATKNRDDIDAIYELVISDLKDAKFSLSDEYLSANITTTTAERLRPNKSVASALLARIYLYRSMWQNAEQEATEVINKTEDYRLVALDSVFLKNSLEAIWQLQPVDLTTNTKDAMLFYLKPSSIFSQPGPDGEARPVYLNNNLYTKFSADDKRKDIWTDSVIVNGITYPFAFKYKVFETNQPLNEYIMVLRLAEQYLIRAEARLRQNKNTGLESSISDLNTIRARAGLSSVNTNTDTEIFTLIMDERQRELFTEWGHRWFDLKRTNLVDIIMPPITASKGGQWASFKALYPIPISDIKNNPSFQQDQNPGYPAF</sequence>
<feature type="domain" description="SusD-like N-terminal" evidence="7">
    <location>
        <begin position="41"/>
        <end position="226"/>
    </location>
</feature>
<dbReference type="CDD" id="cd08977">
    <property type="entry name" value="SusD"/>
    <property type="match status" value="1"/>
</dbReference>
<proteinExistence type="inferred from homology"/>
<dbReference type="RefSeq" id="WP_220248693.1">
    <property type="nucleotide sequence ID" value="NZ_JAICCF010000001.1"/>
</dbReference>
<dbReference type="Gene3D" id="1.25.40.390">
    <property type="match status" value="1"/>
</dbReference>
<evidence type="ECO:0000259" key="7">
    <source>
        <dbReference type="Pfam" id="PF14322"/>
    </source>
</evidence>
<evidence type="ECO:0000259" key="6">
    <source>
        <dbReference type="Pfam" id="PF07980"/>
    </source>
</evidence>
<keyword evidence="4" id="KW-0472">Membrane</keyword>
<dbReference type="PROSITE" id="PS51257">
    <property type="entry name" value="PROKAR_LIPOPROTEIN"/>
    <property type="match status" value="1"/>
</dbReference>
<evidence type="ECO:0000256" key="2">
    <source>
        <dbReference type="ARBA" id="ARBA00006275"/>
    </source>
</evidence>
<dbReference type="Pfam" id="PF14322">
    <property type="entry name" value="SusD-like_3"/>
    <property type="match status" value="1"/>
</dbReference>
<evidence type="ECO:0000256" key="4">
    <source>
        <dbReference type="ARBA" id="ARBA00023136"/>
    </source>
</evidence>
<gene>
    <name evidence="8" type="ORF">K1Y79_03925</name>
</gene>
<comment type="similarity">
    <text evidence="2">Belongs to the SusD family.</text>
</comment>
<comment type="caution">
    <text evidence="8">The sequence shown here is derived from an EMBL/GenBank/DDBJ whole genome shotgun (WGS) entry which is preliminary data.</text>
</comment>
<comment type="subcellular location">
    <subcellularLocation>
        <location evidence="1">Cell outer membrane</location>
    </subcellularLocation>
</comment>
<evidence type="ECO:0000256" key="1">
    <source>
        <dbReference type="ARBA" id="ARBA00004442"/>
    </source>
</evidence>
<evidence type="ECO:0000256" key="5">
    <source>
        <dbReference type="ARBA" id="ARBA00023237"/>
    </source>
</evidence>
<accession>A0ABS7GAB3</accession>
<feature type="domain" description="RagB/SusD" evidence="6">
    <location>
        <begin position="304"/>
        <end position="477"/>
    </location>
</feature>
<dbReference type="EMBL" id="JAICCF010000001">
    <property type="protein sequence ID" value="MBW8683473.1"/>
    <property type="molecule type" value="Genomic_DNA"/>
</dbReference>
<evidence type="ECO:0000313" key="8">
    <source>
        <dbReference type="EMBL" id="MBW8683473.1"/>
    </source>
</evidence>
<dbReference type="InterPro" id="IPR011990">
    <property type="entry name" value="TPR-like_helical_dom_sf"/>
</dbReference>